<keyword evidence="1" id="KW-0808">Transferase</keyword>
<evidence type="ECO:0000256" key="5">
    <source>
        <dbReference type="SAM" id="MobiDB-lite"/>
    </source>
</evidence>
<feature type="compositionally biased region" description="Low complexity" evidence="5">
    <location>
        <begin position="1"/>
        <end position="17"/>
    </location>
</feature>
<dbReference type="RefSeq" id="XP_024890388.1">
    <property type="nucleotide sequence ID" value="XM_025034620.1"/>
</dbReference>
<dbReference type="GO" id="GO:0016779">
    <property type="term" value="F:nucleotidyltransferase activity"/>
    <property type="evidence" value="ECO:0007669"/>
    <property type="project" value="UniProtKB-KW"/>
</dbReference>
<keyword evidence="4" id="KW-0378">Hydrolase</keyword>
<dbReference type="SUPFAM" id="SSF50630">
    <property type="entry name" value="Acid proteases"/>
    <property type="match status" value="1"/>
</dbReference>
<evidence type="ECO:0000256" key="4">
    <source>
        <dbReference type="ARBA" id="ARBA00022759"/>
    </source>
</evidence>
<dbReference type="PANTHER" id="PTHR37984:SF5">
    <property type="entry name" value="PROTEIN NYNRIN-LIKE"/>
    <property type="match status" value="1"/>
</dbReference>
<dbReference type="InterPro" id="IPR043502">
    <property type="entry name" value="DNA/RNA_pol_sf"/>
</dbReference>
<evidence type="ECO:0000256" key="1">
    <source>
        <dbReference type="ARBA" id="ARBA00022679"/>
    </source>
</evidence>
<dbReference type="GO" id="GO:0071897">
    <property type="term" value="P:DNA biosynthetic process"/>
    <property type="evidence" value="ECO:0007669"/>
    <property type="project" value="UniProtKB-ARBA"/>
</dbReference>
<dbReference type="Gene3D" id="3.10.10.10">
    <property type="entry name" value="HIV Type 1 Reverse Transcriptase, subunit A, domain 1"/>
    <property type="match status" value="1"/>
</dbReference>
<dbReference type="InterPro" id="IPR043128">
    <property type="entry name" value="Rev_trsase/Diguanyl_cyclase"/>
</dbReference>
<feature type="region of interest" description="Disordered" evidence="5">
    <location>
        <begin position="1"/>
        <end position="21"/>
    </location>
</feature>
<name>A0A6J1R851_9HYME</name>
<dbReference type="OrthoDB" id="7550137at2759"/>
<evidence type="ECO:0000313" key="7">
    <source>
        <dbReference type="RefSeq" id="XP_024890388.1"/>
    </source>
</evidence>
<dbReference type="AlphaFoldDB" id="A0A6J1R851"/>
<dbReference type="InterPro" id="IPR050951">
    <property type="entry name" value="Retrovirus_Pol_polyprotein"/>
</dbReference>
<sequence length="558" mass="63479">MIRTPRTPPSETETTTGTGTGELDIDELRRTLAHQQQVIQQLQQSQSSRPPSSGMAVINEGTLGTNIPSPPAGMIPGQTVAMANPLQVDVFYPGRQPLGRWLQRLEGTFKVFQIREEADRVAYLLHFVGVEIFGILCDRLDPVDPYTQRYGTLVEKLKEFYEPELLEIAEIYIYRKRMQGPQESERRIQARLLETVNLTKESALKIACGMEMAEKGVNKLKEESPTEATVDFIGVKSKQKKTKGCGQAHFTTNCTLPRTVKCRECGGFEHLQKVCKKKGQAHMLEEVCSVMDREHLEHRAKFTVPLQIENRNVVFDIDCGSAVILVSEKWVKNTFPKLPLYKTNLKLRSYCKQNFVPSGFVTVKVKDVDQTKTLNMYEVKYDRDPLLGREWINQLEILAKVKNSLVEVEDIKMLDTCNNKKLDELLEKYKNVLSEDFAHIKNFEAHLKLKPDARPVFMKNRAVPFKILEKVGKELDRMVEAGILEKVESSKWATPIMPVLKKDGLIRICGDFSVTVNPALIVDDHSLSTTDELFASMSENTIFSKIDLKQAYLQLRRA</sequence>
<dbReference type="GO" id="GO:0004519">
    <property type="term" value="F:endonuclease activity"/>
    <property type="evidence" value="ECO:0007669"/>
    <property type="project" value="UniProtKB-KW"/>
</dbReference>
<dbReference type="PANTHER" id="PTHR37984">
    <property type="entry name" value="PROTEIN CBG26694"/>
    <property type="match status" value="1"/>
</dbReference>
<dbReference type="Gene3D" id="3.30.70.270">
    <property type="match status" value="1"/>
</dbReference>
<keyword evidence="2" id="KW-0548">Nucleotidyltransferase</keyword>
<feature type="compositionally biased region" description="Low complexity" evidence="5">
    <location>
        <begin position="42"/>
        <end position="53"/>
    </location>
</feature>
<protein>
    <submittedName>
        <fullName evidence="7">Uncharacterized protein LOC112466501</fullName>
    </submittedName>
</protein>
<dbReference type="GeneID" id="112466501"/>
<accession>A0A6J1R851</accession>
<dbReference type="InterPro" id="IPR021109">
    <property type="entry name" value="Peptidase_aspartic_dom_sf"/>
</dbReference>
<dbReference type="Proteomes" id="UP000504618">
    <property type="component" value="Unplaced"/>
</dbReference>
<organism evidence="6 7">
    <name type="scientific">Temnothorax curvispinosus</name>
    <dbReference type="NCBI Taxonomy" id="300111"/>
    <lineage>
        <taxon>Eukaryota</taxon>
        <taxon>Metazoa</taxon>
        <taxon>Ecdysozoa</taxon>
        <taxon>Arthropoda</taxon>
        <taxon>Hexapoda</taxon>
        <taxon>Insecta</taxon>
        <taxon>Pterygota</taxon>
        <taxon>Neoptera</taxon>
        <taxon>Endopterygota</taxon>
        <taxon>Hymenoptera</taxon>
        <taxon>Apocrita</taxon>
        <taxon>Aculeata</taxon>
        <taxon>Formicoidea</taxon>
        <taxon>Formicidae</taxon>
        <taxon>Myrmicinae</taxon>
        <taxon>Temnothorax</taxon>
    </lineage>
</organism>
<proteinExistence type="predicted"/>
<gene>
    <name evidence="7" type="primary">LOC112466501</name>
</gene>
<feature type="region of interest" description="Disordered" evidence="5">
    <location>
        <begin position="42"/>
        <end position="62"/>
    </location>
</feature>
<dbReference type="Gene3D" id="4.10.60.10">
    <property type="entry name" value="Zinc finger, CCHC-type"/>
    <property type="match status" value="1"/>
</dbReference>
<dbReference type="Gene3D" id="2.40.70.10">
    <property type="entry name" value="Acid Proteases"/>
    <property type="match status" value="1"/>
</dbReference>
<keyword evidence="3" id="KW-0540">Nuclease</keyword>
<dbReference type="SUPFAM" id="SSF56672">
    <property type="entry name" value="DNA/RNA polymerases"/>
    <property type="match status" value="1"/>
</dbReference>
<reference evidence="7" key="1">
    <citation type="submission" date="2025-08" db="UniProtKB">
        <authorList>
            <consortium name="RefSeq"/>
        </authorList>
    </citation>
    <scope>IDENTIFICATION</scope>
    <source>
        <tissue evidence="7">Whole body</tissue>
    </source>
</reference>
<keyword evidence="4" id="KW-0255">Endonuclease</keyword>
<evidence type="ECO:0000256" key="2">
    <source>
        <dbReference type="ARBA" id="ARBA00022695"/>
    </source>
</evidence>
<evidence type="ECO:0000256" key="3">
    <source>
        <dbReference type="ARBA" id="ARBA00022722"/>
    </source>
</evidence>
<evidence type="ECO:0000313" key="6">
    <source>
        <dbReference type="Proteomes" id="UP000504618"/>
    </source>
</evidence>
<keyword evidence="6" id="KW-1185">Reference proteome</keyword>